<reference evidence="9 10" key="1">
    <citation type="submission" date="2016-08" db="EMBL/GenBank/DDBJ databases">
        <authorList>
            <person name="Seilhamer J.J."/>
        </authorList>
    </citation>
    <scope>NUCLEOTIDE SEQUENCE [LARGE SCALE GENOMIC DNA]</scope>
    <source>
        <strain evidence="9">Buetzberg</strain>
    </source>
</reference>
<dbReference type="STRING" id="118062.MCBB_1860"/>
<evidence type="ECO:0000313" key="10">
    <source>
        <dbReference type="Proteomes" id="UP000094707"/>
    </source>
</evidence>
<keyword evidence="3 7" id="KW-0812">Transmembrane</keyword>
<feature type="transmembrane region" description="Helical" evidence="7">
    <location>
        <begin position="315"/>
        <end position="339"/>
    </location>
</feature>
<dbReference type="AlphaFoldDB" id="A0A1D3L4G0"/>
<dbReference type="PANTHER" id="PTHR35007:SF1">
    <property type="entry name" value="PILUS ASSEMBLY PROTEIN"/>
    <property type="match status" value="1"/>
</dbReference>
<dbReference type="KEGG" id="mcub:MCBB_1860"/>
<accession>A0A1D3L4G0</accession>
<evidence type="ECO:0000256" key="5">
    <source>
        <dbReference type="ARBA" id="ARBA00023136"/>
    </source>
</evidence>
<keyword evidence="4 7" id="KW-1133">Transmembrane helix</keyword>
<feature type="domain" description="Type II secretion system protein GspF" evidence="8">
    <location>
        <begin position="210"/>
        <end position="336"/>
    </location>
</feature>
<dbReference type="Proteomes" id="UP000094707">
    <property type="component" value="Chromosome I"/>
</dbReference>
<evidence type="ECO:0000256" key="2">
    <source>
        <dbReference type="ARBA" id="ARBA00022475"/>
    </source>
</evidence>
<feature type="transmembrane region" description="Helical" evidence="7">
    <location>
        <begin position="173"/>
        <end position="191"/>
    </location>
</feature>
<organism evidence="9 10">
    <name type="scientific">Methanobacterium congolense</name>
    <dbReference type="NCBI Taxonomy" id="118062"/>
    <lineage>
        <taxon>Archaea</taxon>
        <taxon>Methanobacteriati</taxon>
        <taxon>Methanobacteriota</taxon>
        <taxon>Methanomada group</taxon>
        <taxon>Methanobacteria</taxon>
        <taxon>Methanobacteriales</taxon>
        <taxon>Methanobacteriaceae</taxon>
        <taxon>Methanobacterium</taxon>
    </lineage>
</organism>
<keyword evidence="2" id="KW-1003">Cell membrane</keyword>
<keyword evidence="10" id="KW-1185">Reference proteome</keyword>
<dbReference type="Pfam" id="PF00482">
    <property type="entry name" value="T2SSF"/>
    <property type="match status" value="1"/>
</dbReference>
<evidence type="ECO:0000256" key="4">
    <source>
        <dbReference type="ARBA" id="ARBA00022989"/>
    </source>
</evidence>
<gene>
    <name evidence="9" type="ORF">MCBB_1860</name>
</gene>
<dbReference type="RefSeq" id="WP_071907476.1">
    <property type="nucleotide sequence ID" value="NZ_LT607756.1"/>
</dbReference>
<dbReference type="InterPro" id="IPR018076">
    <property type="entry name" value="T2SS_GspF_dom"/>
</dbReference>
<sequence length="379" mass="42550">MVFDGFKKFFNRIGGVTVDSSRKVGEGVSAPVDRLNSRRSEGRIPHDESSSERSSEAESPKKLSMKTSSITEGLRRSSKPRRSQRTIERRRMDKDEIEIFKELVDKKYQRGTKEKEVQEDQAKKAAYTKASLEELLKDEEKEGVDPKLIMVMGGVSFALVVVIMVVLGFGIEIGLVFGLAIFMMSVVIIFLPNLQKGKRSNEASRELPYALRQMATELKAGLGLHDSMRSVAMSGYGALSEEFARTLEEIKYGETTEKALVDMSERIQSEGLSRAVHQITRTLSSGGDLSKTLNVIAEDTSYEMRMKLKDYAQKLNSFTMIYMFIAILGPVVCLIMIIAASTVMGPFIPPILLLIMYLFMFPMVVAFMAFMIKRLEPQI</sequence>
<protein>
    <submittedName>
        <fullName evidence="9">Type II secretion system F domain protein</fullName>
    </submittedName>
</protein>
<feature type="transmembrane region" description="Helical" evidence="7">
    <location>
        <begin position="351"/>
        <end position="372"/>
    </location>
</feature>
<dbReference type="PATRIC" id="fig|129848.4.peg.1902"/>
<dbReference type="EMBL" id="LT607756">
    <property type="protein sequence ID" value="SCG86409.1"/>
    <property type="molecule type" value="Genomic_DNA"/>
</dbReference>
<dbReference type="InterPro" id="IPR042094">
    <property type="entry name" value="T2SS_GspF_sf"/>
</dbReference>
<proteinExistence type="predicted"/>
<evidence type="ECO:0000256" key="3">
    <source>
        <dbReference type="ARBA" id="ARBA00022692"/>
    </source>
</evidence>
<evidence type="ECO:0000259" key="8">
    <source>
        <dbReference type="Pfam" id="PF00482"/>
    </source>
</evidence>
<dbReference type="OrthoDB" id="12374at2157"/>
<dbReference type="GO" id="GO:0005886">
    <property type="term" value="C:plasma membrane"/>
    <property type="evidence" value="ECO:0007669"/>
    <property type="project" value="UniProtKB-SubCell"/>
</dbReference>
<dbReference type="GeneID" id="30412698"/>
<evidence type="ECO:0000313" key="9">
    <source>
        <dbReference type="EMBL" id="SCG86409.1"/>
    </source>
</evidence>
<evidence type="ECO:0000256" key="1">
    <source>
        <dbReference type="ARBA" id="ARBA00004651"/>
    </source>
</evidence>
<feature type="compositionally biased region" description="Basic and acidic residues" evidence="6">
    <location>
        <begin position="35"/>
        <end position="61"/>
    </location>
</feature>
<evidence type="ECO:0000256" key="6">
    <source>
        <dbReference type="SAM" id="MobiDB-lite"/>
    </source>
</evidence>
<dbReference type="PANTHER" id="PTHR35007">
    <property type="entry name" value="INTEGRAL MEMBRANE PROTEIN-RELATED"/>
    <property type="match status" value="1"/>
</dbReference>
<keyword evidence="5 7" id="KW-0472">Membrane</keyword>
<evidence type="ECO:0000256" key="7">
    <source>
        <dbReference type="SAM" id="Phobius"/>
    </source>
</evidence>
<feature type="region of interest" description="Disordered" evidence="6">
    <location>
        <begin position="20"/>
        <end position="88"/>
    </location>
</feature>
<name>A0A1D3L4G0_9EURY</name>
<dbReference type="Gene3D" id="1.20.81.30">
    <property type="entry name" value="Type II secretion system (T2SS), domain F"/>
    <property type="match status" value="1"/>
</dbReference>
<comment type="subcellular location">
    <subcellularLocation>
        <location evidence="1">Cell membrane</location>
        <topology evidence="1">Multi-pass membrane protein</topology>
    </subcellularLocation>
</comment>